<evidence type="ECO:0000259" key="9">
    <source>
        <dbReference type="Pfam" id="PF07715"/>
    </source>
</evidence>
<reference evidence="10 11" key="1">
    <citation type="journal article" date="2007" name="Int. J. Syst. Evol. Microbiol.">
        <title>Marixanthomonas ophiurae gen. nov., sp. nov., a marine bacterium of the family Flavobacteriaceae isolated from a deep-sea brittle star.</title>
        <authorList>
            <person name="Romanenko L.A."/>
            <person name="Uchino M."/>
            <person name="Frolova G.M."/>
            <person name="Mikhailov V.V."/>
        </authorList>
    </citation>
    <scope>NUCLEOTIDE SEQUENCE [LARGE SCALE GENOMIC DNA]</scope>
    <source>
        <strain evidence="10 11">KMM 3046</strain>
    </source>
</reference>
<keyword evidence="4 7" id="KW-0812">Transmembrane</keyword>
<dbReference type="OrthoDB" id="9768177at2"/>
<evidence type="ECO:0000313" key="10">
    <source>
        <dbReference type="EMBL" id="RFN60337.1"/>
    </source>
</evidence>
<dbReference type="InterPro" id="IPR023996">
    <property type="entry name" value="TonB-dep_OMP_SusC/RagA"/>
</dbReference>
<evidence type="ECO:0000256" key="4">
    <source>
        <dbReference type="ARBA" id="ARBA00022692"/>
    </source>
</evidence>
<keyword evidence="2 7" id="KW-0813">Transport</keyword>
<dbReference type="Proteomes" id="UP000261082">
    <property type="component" value="Unassembled WGS sequence"/>
</dbReference>
<feature type="domain" description="TonB-dependent receptor plug" evidence="9">
    <location>
        <begin position="127"/>
        <end position="251"/>
    </location>
</feature>
<dbReference type="RefSeq" id="WP_117159396.1">
    <property type="nucleotide sequence ID" value="NZ_QVID01000001.1"/>
</dbReference>
<dbReference type="SUPFAM" id="SSF49464">
    <property type="entry name" value="Carboxypeptidase regulatory domain-like"/>
    <property type="match status" value="1"/>
</dbReference>
<dbReference type="GO" id="GO:0009279">
    <property type="term" value="C:cell outer membrane"/>
    <property type="evidence" value="ECO:0007669"/>
    <property type="project" value="UniProtKB-SubCell"/>
</dbReference>
<dbReference type="Gene3D" id="2.170.130.10">
    <property type="entry name" value="TonB-dependent receptor, plug domain"/>
    <property type="match status" value="1"/>
</dbReference>
<dbReference type="Gene3D" id="2.40.170.20">
    <property type="entry name" value="TonB-dependent receptor, beta-barrel domain"/>
    <property type="match status" value="1"/>
</dbReference>
<dbReference type="NCBIfam" id="TIGR04057">
    <property type="entry name" value="SusC_RagA_signa"/>
    <property type="match status" value="1"/>
</dbReference>
<sequence>MKNNYKPTLVVKVSLFIIVFFTVTIYPIAQVNIKLVSGTVTNIENKPLPGVNVLIKNKNRGTTTQLDGSWELLATPQDTLVFSFLGFKSIHEPVGNKTIINVKLLEDATALEQVVLNAGYYKVSDIEKTGSISKVTAKEIEKQPVANFLGSLQGRSPGLDIQQTTGVPGSGFEILIRGQNSIAAGNRPLYVIDGVPFESGSLGFGNASGPIIANANISPLSAINPTDIKSIEILKDADATAIYGSRGANGVIIISTKKGKASKTQYKIGTSTGVASITKKIDLLNTQQYLEMRREAFGNDGVTEIPTFAYDVNGTWDRNRDTDWQDELIGGTAYTTSVSAGVSGGNEQTTFLLNGNYRNETTVFPGDYNYYRATIHSQLNHTSENRKFTINLTTNYSIEDNDLPGADLTFYTRLLPPNAPALFDENGDLNFEDGTFDNPLAQLESKYLSKRNNLIANSVLTYKFSRHLEGKVNLGYTDTRLDESRTYPNTVFNPDFGLTSEISSIFKNQSSRNSFIIEPQLRWTPTLGFGELDILLGSTFQKRSASLLNQYGSGFASNDLINSLSAASTVLIFKDQNIDYKYQAVFGRINYVLDNKYIINLTGRRDGSSRFGPGKRFENFGAIGAAYIFSKEPITKDTFNFLSYGKLRSSYGTTGNDQIGDYGYLDTYSTTGVPYNGTIGIGPTRLFNPNYSWETNKKLNFGLELGFVQNRINLSVDHYRNRSSNQLTGIPLAATTGFQSLQANLAATVENRGWEFSLTSENFKTKDFNWNTSFNLTVAKNELISFPGLKESSFSNQYVVGEPITIRKLYHFTGIDAETGVFQFEDYNNDGNISAPDDQQQVVDLAPDYYGGLSNQLTYKNWDLSFFFQFKKQKAFNNFRNGTAPGIMVNQPVSVLDRWQQPGDSGFMQLYTTGSNAEATEAFSNYGRSDASISDGSYVRLKNISLSYLLPENILDARCRIYLQAQNVLTITKYNAGDPEQLKGFLPPLRQLSFGFDLTL</sequence>
<dbReference type="Pfam" id="PF13715">
    <property type="entry name" value="CarbopepD_reg_2"/>
    <property type="match status" value="1"/>
</dbReference>
<evidence type="ECO:0000256" key="3">
    <source>
        <dbReference type="ARBA" id="ARBA00022452"/>
    </source>
</evidence>
<keyword evidence="6 7" id="KW-0998">Cell outer membrane</keyword>
<gene>
    <name evidence="10" type="ORF">DZ858_09940</name>
</gene>
<name>A0A3E1QE00_9FLAO</name>
<organism evidence="10 11">
    <name type="scientific">Marixanthomonas ophiurae</name>
    <dbReference type="NCBI Taxonomy" id="387659"/>
    <lineage>
        <taxon>Bacteria</taxon>
        <taxon>Pseudomonadati</taxon>
        <taxon>Bacteroidota</taxon>
        <taxon>Flavobacteriia</taxon>
        <taxon>Flavobacteriales</taxon>
        <taxon>Flavobacteriaceae</taxon>
        <taxon>Marixanthomonas</taxon>
    </lineage>
</organism>
<evidence type="ECO:0000313" key="11">
    <source>
        <dbReference type="Proteomes" id="UP000261082"/>
    </source>
</evidence>
<comment type="similarity">
    <text evidence="7">Belongs to the TonB-dependent receptor family.</text>
</comment>
<comment type="subcellular location">
    <subcellularLocation>
        <location evidence="1 7">Cell outer membrane</location>
        <topology evidence="1 7">Multi-pass membrane protein</topology>
    </subcellularLocation>
</comment>
<feature type="transmembrane region" description="Helical" evidence="8">
    <location>
        <begin position="9"/>
        <end position="29"/>
    </location>
</feature>
<keyword evidence="3 7" id="KW-1134">Transmembrane beta strand</keyword>
<dbReference type="SUPFAM" id="SSF56935">
    <property type="entry name" value="Porins"/>
    <property type="match status" value="1"/>
</dbReference>
<evidence type="ECO:0000256" key="2">
    <source>
        <dbReference type="ARBA" id="ARBA00022448"/>
    </source>
</evidence>
<protein>
    <submittedName>
        <fullName evidence="10">SusC/RagA family TonB-linked outer membrane protein</fullName>
    </submittedName>
</protein>
<dbReference type="InterPro" id="IPR008969">
    <property type="entry name" value="CarboxyPept-like_regulatory"/>
</dbReference>
<dbReference type="InterPro" id="IPR039426">
    <property type="entry name" value="TonB-dep_rcpt-like"/>
</dbReference>
<proteinExistence type="inferred from homology"/>
<dbReference type="EMBL" id="QVID01000001">
    <property type="protein sequence ID" value="RFN60337.1"/>
    <property type="molecule type" value="Genomic_DNA"/>
</dbReference>
<dbReference type="InterPro" id="IPR012910">
    <property type="entry name" value="Plug_dom"/>
</dbReference>
<dbReference type="InterPro" id="IPR023997">
    <property type="entry name" value="TonB-dep_OMP_SusC/RagA_CS"/>
</dbReference>
<keyword evidence="8" id="KW-1133">Transmembrane helix</keyword>
<dbReference type="InterPro" id="IPR036942">
    <property type="entry name" value="Beta-barrel_TonB_sf"/>
</dbReference>
<evidence type="ECO:0000256" key="1">
    <source>
        <dbReference type="ARBA" id="ARBA00004571"/>
    </source>
</evidence>
<keyword evidence="5 7" id="KW-0472">Membrane</keyword>
<dbReference type="PROSITE" id="PS52016">
    <property type="entry name" value="TONB_DEPENDENT_REC_3"/>
    <property type="match status" value="1"/>
</dbReference>
<accession>A0A3E1QE00</accession>
<evidence type="ECO:0000256" key="7">
    <source>
        <dbReference type="PROSITE-ProRule" id="PRU01360"/>
    </source>
</evidence>
<evidence type="ECO:0000256" key="8">
    <source>
        <dbReference type="SAM" id="Phobius"/>
    </source>
</evidence>
<keyword evidence="11" id="KW-1185">Reference proteome</keyword>
<evidence type="ECO:0000256" key="5">
    <source>
        <dbReference type="ARBA" id="ARBA00023136"/>
    </source>
</evidence>
<evidence type="ECO:0000256" key="6">
    <source>
        <dbReference type="ARBA" id="ARBA00023237"/>
    </source>
</evidence>
<dbReference type="InterPro" id="IPR037066">
    <property type="entry name" value="Plug_dom_sf"/>
</dbReference>
<dbReference type="NCBIfam" id="TIGR04056">
    <property type="entry name" value="OMP_RagA_SusC"/>
    <property type="match status" value="1"/>
</dbReference>
<dbReference type="Pfam" id="PF07715">
    <property type="entry name" value="Plug"/>
    <property type="match status" value="1"/>
</dbReference>
<dbReference type="AlphaFoldDB" id="A0A3E1QE00"/>
<comment type="caution">
    <text evidence="10">The sequence shown here is derived from an EMBL/GenBank/DDBJ whole genome shotgun (WGS) entry which is preliminary data.</text>
</comment>